<protein>
    <submittedName>
        <fullName evidence="1">Uncharacterized protein</fullName>
    </submittedName>
</protein>
<sequence>MQQAPAQFYQGFSVSGRQSGQAQSGQGMVIVGVGRAEDDPARRLLHILLLLLLSGNIRVPCGWTTLDYVTVWDRGHRCSPCHKSLQKFLTQTNIASWLWKMCWELSRTHHPAWPLIWIYFEQPAAGYSVEAGCRLLNTLTDLGSFSITGNIHEHNRFIDDFYNVLRLPHDFNTEQERTVLVVSRSEDVQEKAIQMGATHAAGLEIIKQAQSGDINLRDYDHFIAETDILPDFVAVRGLIRKRFPAVRNECIVQHKDNSNLIVPQPATEPPGRAGIQAS</sequence>
<comment type="caution">
    <text evidence="1">The sequence shown here is derived from an EMBL/GenBank/DDBJ whole genome shotgun (WGS) entry which is preliminary data.</text>
</comment>
<reference evidence="1 2" key="1">
    <citation type="submission" date="2019-05" db="EMBL/GenBank/DDBJ databases">
        <title>Another draft genome of Portunus trituberculatus and its Hox gene families provides insights of decapod evolution.</title>
        <authorList>
            <person name="Jeong J.-H."/>
            <person name="Song I."/>
            <person name="Kim S."/>
            <person name="Choi T."/>
            <person name="Kim D."/>
            <person name="Ryu S."/>
            <person name="Kim W."/>
        </authorList>
    </citation>
    <scope>NUCLEOTIDE SEQUENCE [LARGE SCALE GENOMIC DNA]</scope>
    <source>
        <tissue evidence="1">Muscle</tissue>
    </source>
</reference>
<gene>
    <name evidence="1" type="ORF">E2C01_024079</name>
</gene>
<dbReference type="OrthoDB" id="1747252at2759"/>
<organism evidence="1 2">
    <name type="scientific">Portunus trituberculatus</name>
    <name type="common">Swimming crab</name>
    <name type="synonym">Neptunus trituberculatus</name>
    <dbReference type="NCBI Taxonomy" id="210409"/>
    <lineage>
        <taxon>Eukaryota</taxon>
        <taxon>Metazoa</taxon>
        <taxon>Ecdysozoa</taxon>
        <taxon>Arthropoda</taxon>
        <taxon>Crustacea</taxon>
        <taxon>Multicrustacea</taxon>
        <taxon>Malacostraca</taxon>
        <taxon>Eumalacostraca</taxon>
        <taxon>Eucarida</taxon>
        <taxon>Decapoda</taxon>
        <taxon>Pleocyemata</taxon>
        <taxon>Brachyura</taxon>
        <taxon>Eubrachyura</taxon>
        <taxon>Portunoidea</taxon>
        <taxon>Portunidae</taxon>
        <taxon>Portuninae</taxon>
        <taxon>Portunus</taxon>
    </lineage>
</organism>
<dbReference type="Gene3D" id="3.40.50.790">
    <property type="match status" value="1"/>
</dbReference>
<dbReference type="InterPro" id="IPR023674">
    <property type="entry name" value="Ribosomal_uL1-like"/>
</dbReference>
<dbReference type="InterPro" id="IPR016095">
    <property type="entry name" value="Ribosomal_uL1_3-a/b-sand"/>
</dbReference>
<dbReference type="Proteomes" id="UP000324222">
    <property type="component" value="Unassembled WGS sequence"/>
</dbReference>
<dbReference type="SUPFAM" id="SSF56808">
    <property type="entry name" value="Ribosomal protein L1"/>
    <property type="match status" value="1"/>
</dbReference>
<accession>A0A5B7EBQ5</accession>
<proteinExistence type="predicted"/>
<name>A0A5B7EBQ5_PORTR</name>
<evidence type="ECO:0000313" key="1">
    <source>
        <dbReference type="EMBL" id="MPC30809.1"/>
    </source>
</evidence>
<dbReference type="EMBL" id="VSRR010002322">
    <property type="protein sequence ID" value="MPC30809.1"/>
    <property type="molecule type" value="Genomic_DNA"/>
</dbReference>
<keyword evidence="2" id="KW-1185">Reference proteome</keyword>
<evidence type="ECO:0000313" key="2">
    <source>
        <dbReference type="Proteomes" id="UP000324222"/>
    </source>
</evidence>
<dbReference type="AlphaFoldDB" id="A0A5B7EBQ5"/>